<dbReference type="SUPFAM" id="SSF55729">
    <property type="entry name" value="Acyl-CoA N-acyltransferases (Nat)"/>
    <property type="match status" value="1"/>
</dbReference>
<dbReference type="GO" id="GO:0016747">
    <property type="term" value="F:acyltransferase activity, transferring groups other than amino-acyl groups"/>
    <property type="evidence" value="ECO:0007669"/>
    <property type="project" value="InterPro"/>
</dbReference>
<proteinExistence type="predicted"/>
<gene>
    <name evidence="2" type="ORF">A8806_108182</name>
</gene>
<reference evidence="2 3" key="1">
    <citation type="submission" date="2018-05" db="EMBL/GenBank/DDBJ databases">
        <title>The Hungate 1000. A catalogue of reference genomes from the rumen microbiome.</title>
        <authorList>
            <person name="Kelly W."/>
        </authorList>
    </citation>
    <scope>NUCLEOTIDE SEQUENCE [LARGE SCALE GENOMIC DNA]</scope>
    <source>
        <strain evidence="2 3">NLAE-zl-C242</strain>
    </source>
</reference>
<dbReference type="Pfam" id="PF00583">
    <property type="entry name" value="Acetyltransf_1"/>
    <property type="match status" value="1"/>
</dbReference>
<keyword evidence="3" id="KW-1185">Reference proteome</keyword>
<dbReference type="Proteomes" id="UP000245845">
    <property type="component" value="Unassembled WGS sequence"/>
</dbReference>
<feature type="domain" description="N-acetyltransferase" evidence="1">
    <location>
        <begin position="6"/>
        <end position="158"/>
    </location>
</feature>
<organism evidence="2 3">
    <name type="scientific">Faecalicatena orotica</name>
    <dbReference type="NCBI Taxonomy" id="1544"/>
    <lineage>
        <taxon>Bacteria</taxon>
        <taxon>Bacillati</taxon>
        <taxon>Bacillota</taxon>
        <taxon>Clostridia</taxon>
        <taxon>Lachnospirales</taxon>
        <taxon>Lachnospiraceae</taxon>
        <taxon>Faecalicatena</taxon>
    </lineage>
</organism>
<dbReference type="EMBL" id="QGDL01000008">
    <property type="protein sequence ID" value="PWJ28667.1"/>
    <property type="molecule type" value="Genomic_DNA"/>
</dbReference>
<dbReference type="AlphaFoldDB" id="A0A2Y9BEU3"/>
<comment type="caution">
    <text evidence="2">The sequence shown here is derived from an EMBL/GenBank/DDBJ whole genome shotgun (WGS) entry which is preliminary data.</text>
</comment>
<evidence type="ECO:0000259" key="1">
    <source>
        <dbReference type="PROSITE" id="PS51186"/>
    </source>
</evidence>
<sequence length="249" mass="28597">MSEEFVNLTAENLANEHLCCIIRTKKLHPGVEAKRQWISERLKEGHTFRKLDVKGTVFIEYAPLETAWVPITGDNYYYIYCLWVLGDYRGKGYAKLLMEYCIADAKEKGKSGICMLGAIKQKAWLSDQSFAKKCGFEVVDTTDSGYELLALSFDGTVPAFNQNAKLCVIESEELTIYYDTQCPYIYQNIEILKEYCFVHDIPASFIQIDTLQKAKELPCVFNNWAVFYKGKFETVNLLDVAHLKKILKK</sequence>
<dbReference type="RefSeq" id="WP_109731845.1">
    <property type="nucleotide sequence ID" value="NZ_BAAACK010000003.1"/>
</dbReference>
<dbReference type="PROSITE" id="PS51186">
    <property type="entry name" value="GNAT"/>
    <property type="match status" value="1"/>
</dbReference>
<dbReference type="InterPro" id="IPR000182">
    <property type="entry name" value="GNAT_dom"/>
</dbReference>
<dbReference type="Gene3D" id="3.40.630.30">
    <property type="match status" value="1"/>
</dbReference>
<dbReference type="InterPro" id="IPR016181">
    <property type="entry name" value="Acyl_CoA_acyltransferase"/>
</dbReference>
<evidence type="ECO:0000313" key="3">
    <source>
        <dbReference type="Proteomes" id="UP000245845"/>
    </source>
</evidence>
<accession>A0A2Y9BEU3</accession>
<keyword evidence="2" id="KW-0808">Transferase</keyword>
<dbReference type="OrthoDB" id="3172674at2"/>
<name>A0A2Y9BEU3_9FIRM</name>
<dbReference type="InterPro" id="IPR025685">
    <property type="entry name" value="YoaP-like_dom"/>
</dbReference>
<protein>
    <submittedName>
        <fullName evidence="2">Acetyltransferase (GNAT) family protein</fullName>
    </submittedName>
</protein>
<dbReference type="CDD" id="cd04301">
    <property type="entry name" value="NAT_SF"/>
    <property type="match status" value="1"/>
</dbReference>
<evidence type="ECO:0000313" key="2">
    <source>
        <dbReference type="EMBL" id="PWJ28667.1"/>
    </source>
</evidence>
<dbReference type="Pfam" id="PF14268">
    <property type="entry name" value="YoaP"/>
    <property type="match status" value="1"/>
</dbReference>